<keyword evidence="2" id="KW-1185">Reference proteome</keyword>
<evidence type="ECO:0000313" key="2">
    <source>
        <dbReference type="Proteomes" id="UP001242368"/>
    </source>
</evidence>
<gene>
    <name evidence="1" type="ORF">QW060_07460</name>
</gene>
<organism evidence="1 2">
    <name type="scientific">Paenimyroides ceti</name>
    <dbReference type="NCBI Taxonomy" id="395087"/>
    <lineage>
        <taxon>Bacteria</taxon>
        <taxon>Pseudomonadati</taxon>
        <taxon>Bacteroidota</taxon>
        <taxon>Flavobacteriia</taxon>
        <taxon>Flavobacteriales</taxon>
        <taxon>Flavobacteriaceae</taxon>
        <taxon>Paenimyroides</taxon>
    </lineage>
</organism>
<proteinExistence type="predicted"/>
<name>A0ABT8CRH6_9FLAO</name>
<comment type="caution">
    <text evidence="1">The sequence shown here is derived from an EMBL/GenBank/DDBJ whole genome shotgun (WGS) entry which is preliminary data.</text>
</comment>
<sequence length="191" mass="21859">MKILFLAIPFALLYSCNRNIENKQDGIPQTLSDTLQTTDTAFTGNILFKDIPVKQFPVIDSTNFDNFSNSSKIVSDVFEKLNMQQTFKEAENFRANYLLPFSDKFTSVVITYKKGEFELFTTLVTVNNDNKIIDTLTIAYDEIAESSFRTTSTLNKSNIIIDDWNYMGEETVKESKKYILGSDGKFKEVKK</sequence>
<dbReference type="Proteomes" id="UP001242368">
    <property type="component" value="Unassembled WGS sequence"/>
</dbReference>
<reference evidence="2" key="1">
    <citation type="journal article" date="2019" name="Int. J. Syst. Evol. Microbiol.">
        <title>The Global Catalogue of Microorganisms (GCM) 10K type strain sequencing project: providing services to taxonomists for standard genome sequencing and annotation.</title>
        <authorList>
            <consortium name="The Broad Institute Genomics Platform"/>
            <consortium name="The Broad Institute Genome Sequencing Center for Infectious Disease"/>
            <person name="Wu L."/>
            <person name="Ma J."/>
        </authorList>
    </citation>
    <scope>NUCLEOTIDE SEQUENCE [LARGE SCALE GENOMIC DNA]</scope>
    <source>
        <strain evidence="2">CECT 7184</strain>
    </source>
</reference>
<dbReference type="PROSITE" id="PS51257">
    <property type="entry name" value="PROKAR_LIPOPROTEIN"/>
    <property type="match status" value="1"/>
</dbReference>
<evidence type="ECO:0000313" key="1">
    <source>
        <dbReference type="EMBL" id="MDN3706970.1"/>
    </source>
</evidence>
<accession>A0ABT8CRH6</accession>
<protein>
    <submittedName>
        <fullName evidence="1">Uncharacterized protein</fullName>
    </submittedName>
</protein>
<dbReference type="RefSeq" id="WP_290363017.1">
    <property type="nucleotide sequence ID" value="NZ_JAUFQU010000001.1"/>
</dbReference>
<dbReference type="EMBL" id="JAUFQU010000001">
    <property type="protein sequence ID" value="MDN3706970.1"/>
    <property type="molecule type" value="Genomic_DNA"/>
</dbReference>